<dbReference type="RefSeq" id="WP_319955833.1">
    <property type="nucleotide sequence ID" value="NZ_JAXAVX010000018.1"/>
</dbReference>
<organism evidence="3 4">
    <name type="scientific">Patulibacter brassicae</name>
    <dbReference type="NCBI Taxonomy" id="1705717"/>
    <lineage>
        <taxon>Bacteria</taxon>
        <taxon>Bacillati</taxon>
        <taxon>Actinomycetota</taxon>
        <taxon>Thermoleophilia</taxon>
        <taxon>Solirubrobacterales</taxon>
        <taxon>Patulibacteraceae</taxon>
        <taxon>Patulibacter</taxon>
    </lineage>
</organism>
<evidence type="ECO:0000313" key="4">
    <source>
        <dbReference type="Proteomes" id="UP001277761"/>
    </source>
</evidence>
<evidence type="ECO:0000313" key="3">
    <source>
        <dbReference type="EMBL" id="MDX8153683.1"/>
    </source>
</evidence>
<dbReference type="InterPro" id="IPR025109">
    <property type="entry name" value="DUF4031"/>
</dbReference>
<keyword evidence="4" id="KW-1185">Reference proteome</keyword>
<name>A0ABU4VPB5_9ACTN</name>
<proteinExistence type="predicted"/>
<evidence type="ECO:0000256" key="1">
    <source>
        <dbReference type="SAM" id="MobiDB-lite"/>
    </source>
</evidence>
<reference evidence="3 4" key="1">
    <citation type="submission" date="2023-11" db="EMBL/GenBank/DDBJ databases">
        <authorList>
            <person name="Xu M."/>
            <person name="Jiang T."/>
        </authorList>
    </citation>
    <scope>NUCLEOTIDE SEQUENCE [LARGE SCALE GENOMIC DNA]</scope>
    <source>
        <strain evidence="3 4">SD</strain>
    </source>
</reference>
<feature type="domain" description="DUF4031" evidence="2">
    <location>
        <begin position="3"/>
        <end position="82"/>
    </location>
</feature>
<gene>
    <name evidence="3" type="ORF">SK069_18955</name>
</gene>
<feature type="region of interest" description="Disordered" evidence="1">
    <location>
        <begin position="83"/>
        <end position="108"/>
    </location>
</feature>
<feature type="compositionally biased region" description="Pro residues" evidence="1">
    <location>
        <begin position="99"/>
        <end position="108"/>
    </location>
</feature>
<dbReference type="Pfam" id="PF13223">
    <property type="entry name" value="DUF4031"/>
    <property type="match status" value="1"/>
</dbReference>
<protein>
    <submittedName>
        <fullName evidence="3">DUF4031 domain-containing protein</fullName>
    </submittedName>
</protein>
<dbReference type="Proteomes" id="UP001277761">
    <property type="component" value="Unassembled WGS sequence"/>
</dbReference>
<evidence type="ECO:0000259" key="2">
    <source>
        <dbReference type="Pfam" id="PF13223"/>
    </source>
</evidence>
<comment type="caution">
    <text evidence="3">The sequence shown here is derived from an EMBL/GenBank/DDBJ whole genome shotgun (WGS) entry which is preliminary data.</text>
</comment>
<accession>A0ABU4VPB5</accession>
<dbReference type="EMBL" id="JAXAVX010000018">
    <property type="protein sequence ID" value="MDX8153683.1"/>
    <property type="molecule type" value="Genomic_DNA"/>
</dbReference>
<sequence>MTVYVDPAIWPWRGRRWCHLRADDPEELFAFAALLGLPRAWLQTTPGRPWKDHYDLPEDLRFQAVALGAVEIDVTGAARLTRRLRDRHEARGTAEDGAPPDPAPSRAR</sequence>